<evidence type="ECO:0000256" key="10">
    <source>
        <dbReference type="ARBA" id="ARBA00023077"/>
    </source>
</evidence>
<evidence type="ECO:0000256" key="7">
    <source>
        <dbReference type="ARBA" id="ARBA00022729"/>
    </source>
</evidence>
<dbReference type="GO" id="GO:0009279">
    <property type="term" value="C:cell outer membrane"/>
    <property type="evidence" value="ECO:0007669"/>
    <property type="project" value="UniProtKB-SubCell"/>
</dbReference>
<evidence type="ECO:0000259" key="17">
    <source>
        <dbReference type="Pfam" id="PF00593"/>
    </source>
</evidence>
<dbReference type="InterPro" id="IPR037066">
    <property type="entry name" value="Plug_dom_sf"/>
</dbReference>
<evidence type="ECO:0000256" key="1">
    <source>
        <dbReference type="ARBA" id="ARBA00004571"/>
    </source>
</evidence>
<dbReference type="FunFam" id="2.40.170.20:FF:000005">
    <property type="entry name" value="TonB-dependent siderophore receptor"/>
    <property type="match status" value="1"/>
</dbReference>
<dbReference type="FunFam" id="2.170.130.10:FF:000001">
    <property type="entry name" value="Catecholate siderophore TonB-dependent receptor"/>
    <property type="match status" value="1"/>
</dbReference>
<keyword evidence="3 14" id="KW-0813">Transport</keyword>
<evidence type="ECO:0000256" key="5">
    <source>
        <dbReference type="ARBA" id="ARBA00022496"/>
    </source>
</evidence>
<dbReference type="SUPFAM" id="SSF56935">
    <property type="entry name" value="Porins"/>
    <property type="match status" value="1"/>
</dbReference>
<dbReference type="AlphaFoldDB" id="A8I3K7"/>
<keyword evidence="9" id="KW-0406">Ion transport</keyword>
<feature type="chain" id="PRO_5002721422" evidence="16">
    <location>
        <begin position="28"/>
        <end position="716"/>
    </location>
</feature>
<evidence type="ECO:0000259" key="18">
    <source>
        <dbReference type="Pfam" id="PF07715"/>
    </source>
</evidence>
<dbReference type="PROSITE" id="PS52016">
    <property type="entry name" value="TONB_DEPENDENT_REC_3"/>
    <property type="match status" value="1"/>
</dbReference>
<evidence type="ECO:0000256" key="4">
    <source>
        <dbReference type="ARBA" id="ARBA00022452"/>
    </source>
</evidence>
<comment type="subcellular location">
    <subcellularLocation>
        <location evidence="1 14">Cell outer membrane</location>
        <topology evidence="1 14">Multi-pass membrane protein</topology>
    </subcellularLocation>
</comment>
<evidence type="ECO:0000256" key="15">
    <source>
        <dbReference type="RuleBase" id="RU003357"/>
    </source>
</evidence>
<name>A8I3K7_AZOC5</name>
<dbReference type="GO" id="GO:0038023">
    <property type="term" value="F:signaling receptor activity"/>
    <property type="evidence" value="ECO:0007669"/>
    <property type="project" value="InterPro"/>
</dbReference>
<feature type="domain" description="TonB-dependent receptor-like beta-barrel" evidence="17">
    <location>
        <begin position="263"/>
        <end position="686"/>
    </location>
</feature>
<organism evidence="19 20">
    <name type="scientific">Azorhizobium caulinodans (strain ATCC 43989 / DSM 5975 / JCM 20966 / LMG 6465 / NBRC 14845 / NCIMB 13405 / ORS 571)</name>
    <dbReference type="NCBI Taxonomy" id="438753"/>
    <lineage>
        <taxon>Bacteria</taxon>
        <taxon>Pseudomonadati</taxon>
        <taxon>Pseudomonadota</taxon>
        <taxon>Alphaproteobacteria</taxon>
        <taxon>Hyphomicrobiales</taxon>
        <taxon>Xanthobacteraceae</taxon>
        <taxon>Azorhizobium</taxon>
    </lineage>
</organism>
<dbReference type="CDD" id="cd01347">
    <property type="entry name" value="ligand_gated_channel"/>
    <property type="match status" value="1"/>
</dbReference>
<reference evidence="19 20" key="6">
    <citation type="journal article" date="2011" name="Appl. Environ. Microbiol.">
        <title>Involvement of the azorhizobial chromosome partition gene (parA) in the onset of bacteroid differentiation during Sesbania rostrata stem nodule development.</title>
        <authorList>
            <person name="Liu CT."/>
            <person name="Lee KB."/>
            <person name="Wang YS."/>
            <person name="Peng MH."/>
            <person name="Lee KT."/>
            <person name="Suzuki S."/>
            <person name="Suzuki T."/>
            <person name="Oyaizu H."/>
        </authorList>
    </citation>
    <scope>NUCLEOTIDE SEQUENCE [LARGE SCALE GENOMIC DNA]</scope>
    <source>
        <strain evidence="20">ATCC 43989 / DSM 5975 / JCM 20966 / LMG 6465 / NBRC 14845 / NCIMB 13405 / ORS 571</strain>
    </source>
</reference>
<keyword evidence="11 14" id="KW-0472">Membrane</keyword>
<evidence type="ECO:0000256" key="6">
    <source>
        <dbReference type="ARBA" id="ARBA00022692"/>
    </source>
</evidence>
<dbReference type="InterPro" id="IPR000531">
    <property type="entry name" value="Beta-barrel_TonB"/>
</dbReference>
<keyword evidence="6 14" id="KW-0812">Transmembrane</keyword>
<comment type="similarity">
    <text evidence="2 14 15">Belongs to the TonB-dependent receptor family.</text>
</comment>
<gene>
    <name evidence="19" type="ordered locus">AZC_1626</name>
</gene>
<feature type="domain" description="TonB-dependent receptor plug" evidence="18">
    <location>
        <begin position="74"/>
        <end position="174"/>
    </location>
</feature>
<dbReference type="HOGENOM" id="CLU_008287_9_0_5"/>
<keyword evidence="8" id="KW-0408">Iron</keyword>
<proteinExistence type="inferred from homology"/>
<accession>A8I3K7</accession>
<sequence>MRHPMSLRYLLMLGVAFSALLAGPARAQQAGETSSILLDTITVETQGQKESPTGPVQGYVARQTLTGTKTATPLLEVPQSISVITRDQMDDRQVQNLGQALDYSVGVVSQPYGTDPRFDSPIIRGFSSATSQYLNGLKLMRDAGATSIDPYALERVDVLRGPASVLYGQGNPGGLIDMISKRPTWTNFGEFNLEAGTFDNYSASFDFGGPTSPDSKVAYRLTGLARTTGTQTDFVDMDRYLLAPSFTFQPDAATSFTLLAMVQYDTPNSTVGLPAQYTLQSLNGLKLSRNTYLGDPDFNSSSRTLSSVGYEFSHTFDNNVTFRQNARYLKLDWDYAALYYNGLSTTNPAIANRGSSTNDENLGTFTIDNQLEAKLTTGPLSHDILIGADYRNFNTDTFSTFGTAPTINVFAPLYNQYIGNSIWYASKVNGTVDQLGLYAQDQIKLDRWLLTLGARQDWASTNSSTLTNYGLTTQDQDDSAATWRAGLTYLFDNGIAPYVSYSTSFEPVIGNMPAALGGAAFQPSEGKQYEAGIKYQPVGWNAFFTAAVYDLTQSNVQSTDLINGVSYAVQNGEVHVKGVELSATASLTQGLKLIANYTYMDAAITQGQYAGNQPGNVPKNSANAWLDYTWQTGPLKGFGLGGGVRYVGERYDLDSNANLLPANTLVDAAIHYEKGPFKAQLNVSNIADVTYVASCGFFGCFYGDGRTVTGKVTYKW</sequence>
<dbReference type="InterPro" id="IPR010105">
    <property type="entry name" value="TonB_sidphr_rcpt"/>
</dbReference>
<dbReference type="PANTHER" id="PTHR32552">
    <property type="entry name" value="FERRICHROME IRON RECEPTOR-RELATED"/>
    <property type="match status" value="1"/>
</dbReference>
<keyword evidence="10 15" id="KW-0798">TonB box</keyword>
<evidence type="ECO:0000313" key="20">
    <source>
        <dbReference type="Proteomes" id="UP000000270"/>
    </source>
</evidence>
<dbReference type="InterPro" id="IPR036942">
    <property type="entry name" value="Beta-barrel_TonB_sf"/>
</dbReference>
<evidence type="ECO:0000256" key="9">
    <source>
        <dbReference type="ARBA" id="ARBA00023065"/>
    </source>
</evidence>
<keyword evidence="5" id="KW-0410">Iron transport</keyword>
<dbReference type="NCBIfam" id="TIGR01783">
    <property type="entry name" value="TonB-siderophor"/>
    <property type="match status" value="1"/>
</dbReference>
<dbReference type="GO" id="GO:0015891">
    <property type="term" value="P:siderophore transport"/>
    <property type="evidence" value="ECO:0007669"/>
    <property type="project" value="InterPro"/>
</dbReference>
<dbReference type="Pfam" id="PF07715">
    <property type="entry name" value="Plug"/>
    <property type="match status" value="1"/>
</dbReference>
<keyword evidence="20" id="KW-1185">Reference proteome</keyword>
<dbReference type="Gene3D" id="2.170.130.10">
    <property type="entry name" value="TonB-dependent receptor, plug domain"/>
    <property type="match status" value="1"/>
</dbReference>
<evidence type="ECO:0000256" key="2">
    <source>
        <dbReference type="ARBA" id="ARBA00009810"/>
    </source>
</evidence>
<dbReference type="Proteomes" id="UP000000270">
    <property type="component" value="Chromosome"/>
</dbReference>
<dbReference type="eggNOG" id="COG4774">
    <property type="taxonomic scope" value="Bacteria"/>
</dbReference>
<evidence type="ECO:0000256" key="11">
    <source>
        <dbReference type="ARBA" id="ARBA00023136"/>
    </source>
</evidence>
<reference evidence="20" key="2">
    <citation type="submission" date="2007-04" db="EMBL/GenBank/DDBJ databases">
        <title>Complete genome sequence of the nitrogen-fixing bacterium Azorhizobium caulinodans ORS571.</title>
        <authorList>
            <person name="Lee K.B."/>
            <person name="Backer P.D."/>
            <person name="Aono T."/>
            <person name="Liu C.T."/>
            <person name="Suzuki S."/>
            <person name="Suzuki T."/>
            <person name="Kaneko T."/>
            <person name="Yamada M."/>
            <person name="Tabata S."/>
            <person name="Kupfer D.M."/>
            <person name="Najar F.Z."/>
            <person name="Wiley G.B."/>
            <person name="Roe B."/>
            <person name="Binnewies T."/>
            <person name="Ussery D."/>
            <person name="Vereecke D."/>
            <person name="Gevers D."/>
            <person name="Holsters M."/>
            <person name="Oyaizu H."/>
        </authorList>
    </citation>
    <scope>NUCLEOTIDE SEQUENCE [LARGE SCALE GENOMIC DNA]</scope>
    <source>
        <strain evidence="20">ATCC 43989 / DSM 5975 / JCM 20966 / LMG 6465 / NBRC 14845 / NCIMB 13405 / ORS 571</strain>
    </source>
</reference>
<dbReference type="InterPro" id="IPR012910">
    <property type="entry name" value="Plug_dom"/>
</dbReference>
<dbReference type="GO" id="GO:0015344">
    <property type="term" value="F:siderophore uptake transmembrane transporter activity"/>
    <property type="evidence" value="ECO:0007669"/>
    <property type="project" value="TreeGrafter"/>
</dbReference>
<feature type="signal peptide" evidence="16">
    <location>
        <begin position="1"/>
        <end position="27"/>
    </location>
</feature>
<dbReference type="Gene3D" id="2.40.170.20">
    <property type="entry name" value="TonB-dependent receptor, beta-barrel domain"/>
    <property type="match status" value="1"/>
</dbReference>
<protein>
    <submittedName>
        <fullName evidence="19">Putative TonB-dependent siderophore receptor</fullName>
    </submittedName>
</protein>
<dbReference type="KEGG" id="azc:AZC_1626"/>
<evidence type="ECO:0000256" key="12">
    <source>
        <dbReference type="ARBA" id="ARBA00023170"/>
    </source>
</evidence>
<reference evidence="19 20" key="4">
    <citation type="journal article" date="2009" name="Appl. Environ. Microbiol.">
        <title>Comparative genome-wide transcriptional profiling of Azorhizobium caulinodans ORS571 grown under free-living and symbiotic conditions.</title>
        <authorList>
            <person name="Tsukada S."/>
            <person name="Aono T."/>
            <person name="Akiba N."/>
            <person name="Lee KB."/>
            <person name="Liu CT."/>
            <person name="Toyazaki H."/>
            <person name="Oyaizu H."/>
        </authorList>
    </citation>
    <scope>NUCLEOTIDE SEQUENCE [LARGE SCALE GENOMIC DNA]</scope>
    <source>
        <strain evidence="20">ATCC 43989 / DSM 5975 / JCM 20966 / LMG 6465 / NBRC 14845 / NCIMB 13405 / ORS 571</strain>
    </source>
</reference>
<reference evidence="19 20" key="5">
    <citation type="journal article" date="2010" name="Appl. Environ. Microbiol.">
        <title>phrR-like gene praR of Azorhizobium caulinodans ORS571 is essential for symbiosis with Sesbania rostrata and is involved in expression of reb genes.</title>
        <authorList>
            <person name="Akiba N."/>
            <person name="Aono T."/>
            <person name="Toyazaki H."/>
            <person name="Sato S."/>
            <person name="Oyaizu H."/>
        </authorList>
    </citation>
    <scope>NUCLEOTIDE SEQUENCE [LARGE SCALE GENOMIC DNA]</scope>
    <source>
        <strain evidence="20">ATCC 43989 / DSM 5975 / JCM 20966 / LMG 6465 / NBRC 14845 / NCIMB 13405 / ORS 571</strain>
    </source>
</reference>
<keyword evidence="13 14" id="KW-0998">Cell outer membrane</keyword>
<evidence type="ECO:0000256" key="14">
    <source>
        <dbReference type="PROSITE-ProRule" id="PRU01360"/>
    </source>
</evidence>
<evidence type="ECO:0000256" key="3">
    <source>
        <dbReference type="ARBA" id="ARBA00022448"/>
    </source>
</evidence>
<keyword evidence="7 16" id="KW-0732">Signal</keyword>
<dbReference type="EMBL" id="AP009384">
    <property type="protein sequence ID" value="BAF87624.1"/>
    <property type="molecule type" value="Genomic_DNA"/>
</dbReference>
<evidence type="ECO:0000256" key="8">
    <source>
        <dbReference type="ARBA" id="ARBA00023004"/>
    </source>
</evidence>
<dbReference type="PANTHER" id="PTHR32552:SF68">
    <property type="entry name" value="FERRICHROME OUTER MEMBRANE TRANSPORTER_PHAGE RECEPTOR"/>
    <property type="match status" value="1"/>
</dbReference>
<dbReference type="STRING" id="438753.AZC_1626"/>
<evidence type="ECO:0000313" key="19">
    <source>
        <dbReference type="EMBL" id="BAF87624.1"/>
    </source>
</evidence>
<reference evidence="19 20" key="1">
    <citation type="journal article" date="2007" name="Appl. Environ. Microbiol.">
        <title>Rhizobial factors required for stem nodule maturation and maintenance in Sesbania rostrata-Azorhizobium caulinodans ORS571 symbiosis.</title>
        <authorList>
            <person name="Suzuki S."/>
            <person name="Aono T."/>
            <person name="Lee KB."/>
            <person name="Suzuki T."/>
            <person name="Liu CT."/>
            <person name="Miwa H."/>
            <person name="Wakao S."/>
            <person name="Iki T."/>
            <person name="Oyaizu H."/>
        </authorList>
    </citation>
    <scope>NUCLEOTIDE SEQUENCE [LARGE SCALE GENOMIC DNA]</scope>
    <source>
        <strain evidence="20">ATCC 43989 / DSM 5975 / JCM 20966 / LMG 6465 / NBRC 14845 / NCIMB 13405 / ORS 571</strain>
    </source>
</reference>
<dbReference type="InterPro" id="IPR039426">
    <property type="entry name" value="TonB-dep_rcpt-like"/>
</dbReference>
<evidence type="ECO:0000256" key="13">
    <source>
        <dbReference type="ARBA" id="ARBA00023237"/>
    </source>
</evidence>
<keyword evidence="12 19" id="KW-0675">Receptor</keyword>
<evidence type="ECO:0000256" key="16">
    <source>
        <dbReference type="SAM" id="SignalP"/>
    </source>
</evidence>
<keyword evidence="4 14" id="KW-1134">Transmembrane beta strand</keyword>
<reference evidence="19 20" key="3">
    <citation type="journal article" date="2008" name="BMC Genomics">
        <title>The genome of the versatile nitrogen fixer Azorhizobium caulinodans ORS571.</title>
        <authorList>
            <person name="Lee KB."/>
            <person name="Backer P.D."/>
            <person name="Aono T."/>
            <person name="Liu CT."/>
            <person name="Suzuki S."/>
            <person name="Suzuki T."/>
            <person name="Kaneko T."/>
            <person name="Yamada M."/>
            <person name="Tabata S."/>
            <person name="Kupfer D.M."/>
            <person name="Najar F.Z."/>
            <person name="Wiley G.B."/>
            <person name="Roe B."/>
            <person name="Binnewies T.T."/>
            <person name="Ussery D.W."/>
            <person name="D'Haeze W."/>
            <person name="Herder J.D."/>
            <person name="Gevers D."/>
            <person name="Vereecke D."/>
            <person name="Holsters M."/>
            <person name="Oyaizu H."/>
        </authorList>
    </citation>
    <scope>NUCLEOTIDE SEQUENCE [LARGE SCALE GENOMIC DNA]</scope>
    <source>
        <strain evidence="20">ATCC 43989 / DSM 5975 / JCM 20966 / LMG 6465 / NBRC 14845 / NCIMB 13405 / ORS 571</strain>
    </source>
</reference>
<dbReference type="Pfam" id="PF00593">
    <property type="entry name" value="TonB_dep_Rec_b-barrel"/>
    <property type="match status" value="1"/>
</dbReference>